<dbReference type="InterPro" id="IPR007863">
    <property type="entry name" value="Peptidase_M16_C"/>
</dbReference>
<dbReference type="GO" id="GO:0046872">
    <property type="term" value="F:metal ion binding"/>
    <property type="evidence" value="ECO:0007669"/>
    <property type="project" value="InterPro"/>
</dbReference>
<dbReference type="EMBL" id="CP039291">
    <property type="protein sequence ID" value="QCB94974.1"/>
    <property type="molecule type" value="Genomic_DNA"/>
</dbReference>
<reference evidence="2 3" key="1">
    <citation type="submission" date="2019-04" db="EMBL/GenBank/DDBJ databases">
        <title>Isolation and identification of Cellulomonas shaoxiangyii sp. Nov. isolated from feces of the Tibetan antelopes (Pantholops hodgsonii) in the Qinghai-Tibet plateau of China.</title>
        <authorList>
            <person name="Tian Z."/>
        </authorList>
    </citation>
    <scope>NUCLEOTIDE SEQUENCE [LARGE SCALE GENOMIC DNA]</scope>
    <source>
        <strain evidence="2 3">Z28</strain>
    </source>
</reference>
<dbReference type="AlphaFoldDB" id="A0A4P7SPQ1"/>
<evidence type="ECO:0000259" key="1">
    <source>
        <dbReference type="Pfam" id="PF05193"/>
    </source>
</evidence>
<dbReference type="Pfam" id="PF05193">
    <property type="entry name" value="Peptidase_M16_C"/>
    <property type="match status" value="1"/>
</dbReference>
<keyword evidence="3" id="KW-1185">Reference proteome</keyword>
<dbReference type="InterPro" id="IPR011249">
    <property type="entry name" value="Metalloenz_LuxS/M16"/>
</dbReference>
<feature type="domain" description="Peptidase M16 C-terminal" evidence="1">
    <location>
        <begin position="204"/>
        <end position="368"/>
    </location>
</feature>
<name>A0A4P7SPQ1_9CELL</name>
<protein>
    <submittedName>
        <fullName evidence="2">Insulinase family protein</fullName>
    </submittedName>
</protein>
<dbReference type="KEGG" id="celz:E5225_16790"/>
<gene>
    <name evidence="2" type="ORF">E5225_16790</name>
</gene>
<dbReference type="SUPFAM" id="SSF63411">
    <property type="entry name" value="LuxS/MPP-like metallohydrolase"/>
    <property type="match status" value="2"/>
</dbReference>
<dbReference type="Gene3D" id="3.30.830.10">
    <property type="entry name" value="Metalloenzyme, LuxS/M16 peptidase-like"/>
    <property type="match status" value="2"/>
</dbReference>
<proteinExistence type="predicted"/>
<dbReference type="OrthoDB" id="9811314at2"/>
<organism evidence="2 3">
    <name type="scientific">Cellulomonas shaoxiangyii</name>
    <dbReference type="NCBI Taxonomy" id="2566013"/>
    <lineage>
        <taxon>Bacteria</taxon>
        <taxon>Bacillati</taxon>
        <taxon>Actinomycetota</taxon>
        <taxon>Actinomycetes</taxon>
        <taxon>Micrococcales</taxon>
        <taxon>Cellulomonadaceae</taxon>
        <taxon>Cellulomonas</taxon>
    </lineage>
</organism>
<accession>A0A4P7SPQ1</accession>
<dbReference type="Proteomes" id="UP000296469">
    <property type="component" value="Chromosome"/>
</dbReference>
<dbReference type="RefSeq" id="WP_135974996.1">
    <property type="nucleotide sequence ID" value="NZ_CP039291.1"/>
</dbReference>
<evidence type="ECO:0000313" key="3">
    <source>
        <dbReference type="Proteomes" id="UP000296469"/>
    </source>
</evidence>
<evidence type="ECO:0000313" key="2">
    <source>
        <dbReference type="EMBL" id="QCB94974.1"/>
    </source>
</evidence>
<sequence>MSRSDPSTAAHLTPGPDLAAPLDLAGAHARTDAPPTVRVRAASGLAVVAVRLPTVPLVEVRLRVPLHGAAPAGAVLLAHLLARPDRPVPGGTLAAQVQRLGGHVAVGADADALQVSAGCLAEHLPRLLALLAHVLGEDVAPDGVPAPDRTQVAQVAAMGRAQPALRAVETLNRSAYGGRHPYGRAGAGPAEVLELPAPEVEALRRARVLPGAATLVLVGDLDPDRAAAAAQDALRGWTGTPAAPPLPPVPRDLSGPVVLDPVPGAVQSCLRAALPVVGRAHPDYAALQVANLVLGGYFSSRLVLDLRERRGICYGARTAFVHAHAGALLVASVDVGRDATAEALGALWDQLDGLRRRPPTALEHGHARRHALGAQQLAASTQGSYADRTVELEHQGLGAGWVAAHLEQLTRVTARDVAAAVERHLDPARAALVLTGDAVVAAPLAPVAAAVGRALQVLPATGTA</sequence>